<keyword evidence="4" id="KW-0472">Membrane</keyword>
<feature type="non-terminal residue" evidence="7">
    <location>
        <position position="215"/>
    </location>
</feature>
<name>X1MEE0_9ZZZZ</name>
<organism evidence="7">
    <name type="scientific">marine sediment metagenome</name>
    <dbReference type="NCBI Taxonomy" id="412755"/>
    <lineage>
        <taxon>unclassified sequences</taxon>
        <taxon>metagenomes</taxon>
        <taxon>ecological metagenomes</taxon>
    </lineage>
</organism>
<evidence type="ECO:0000313" key="7">
    <source>
        <dbReference type="EMBL" id="GAI30012.1"/>
    </source>
</evidence>
<dbReference type="GO" id="GO:0005840">
    <property type="term" value="C:ribosome"/>
    <property type="evidence" value="ECO:0007669"/>
    <property type="project" value="UniProtKB-KW"/>
</dbReference>
<dbReference type="Pfam" id="PF00542">
    <property type="entry name" value="Ribosomal_L12"/>
    <property type="match status" value="1"/>
</dbReference>
<proteinExistence type="inferred from homology"/>
<sequence length="215" mass="24206">MTEKTEKEPEEIKVPEKFKKLIDEIEKMSVLDLAELVKVLEKKFGVSAAVPVAAVPGAPAAPAAEEAPEKTVFNIELKEVGDKKIEVIKVVRDATQKGLKEAKDLVDAAATGSQVVKENVKKEEAENFFDKSKQIKVLIKSKNLVLIICLIFFLLLGFFVFQKEKEKELKEYQSVLNNVQAKVFQAENFLIFKNVEEAQTLFEEAWEELLPLAKI</sequence>
<dbReference type="InterPro" id="IPR014719">
    <property type="entry name" value="Ribosomal_bL12_C/ClpS-like"/>
</dbReference>
<dbReference type="CDD" id="cd00387">
    <property type="entry name" value="Ribosomal_L7_L12"/>
    <property type="match status" value="1"/>
</dbReference>
<dbReference type="EMBL" id="BARV01019353">
    <property type="protein sequence ID" value="GAI30012.1"/>
    <property type="molecule type" value="Genomic_DNA"/>
</dbReference>
<protein>
    <recommendedName>
        <fullName evidence="8">50S ribosomal protein L7/L12</fullName>
    </recommendedName>
</protein>
<dbReference type="PANTHER" id="PTHR45987">
    <property type="entry name" value="39S RIBOSOMAL PROTEIN L12"/>
    <property type="match status" value="1"/>
</dbReference>
<dbReference type="GO" id="GO:1990904">
    <property type="term" value="C:ribonucleoprotein complex"/>
    <property type="evidence" value="ECO:0007669"/>
    <property type="project" value="UniProtKB-KW"/>
</dbReference>
<accession>X1MEE0</accession>
<dbReference type="GO" id="GO:0003729">
    <property type="term" value="F:mRNA binding"/>
    <property type="evidence" value="ECO:0007669"/>
    <property type="project" value="TreeGrafter"/>
</dbReference>
<dbReference type="HAMAP" id="MF_00368">
    <property type="entry name" value="Ribosomal_bL12"/>
    <property type="match status" value="1"/>
</dbReference>
<keyword evidence="3" id="KW-0687">Ribonucleoprotein</keyword>
<dbReference type="NCBIfam" id="TIGR00855">
    <property type="entry name" value="L12"/>
    <property type="match status" value="1"/>
</dbReference>
<evidence type="ECO:0000259" key="5">
    <source>
        <dbReference type="Pfam" id="PF00542"/>
    </source>
</evidence>
<evidence type="ECO:0000256" key="4">
    <source>
        <dbReference type="SAM" id="Phobius"/>
    </source>
</evidence>
<comment type="similarity">
    <text evidence="1">Belongs to the bacterial ribosomal protein bL12 family.</text>
</comment>
<feature type="domain" description="Large ribosomal subunit protein bL12 oligomerization" evidence="6">
    <location>
        <begin position="19"/>
        <end position="64"/>
    </location>
</feature>
<comment type="caution">
    <text evidence="7">The sequence shown here is derived from an EMBL/GenBank/DDBJ whole genome shotgun (WGS) entry which is preliminary data.</text>
</comment>
<dbReference type="InterPro" id="IPR013823">
    <property type="entry name" value="Ribosomal_bL12_C"/>
</dbReference>
<dbReference type="Gene3D" id="1.20.5.710">
    <property type="entry name" value="Single helix bin"/>
    <property type="match status" value="1"/>
</dbReference>
<dbReference type="Gene3D" id="3.30.1390.10">
    <property type="match status" value="1"/>
</dbReference>
<dbReference type="InterPro" id="IPR000206">
    <property type="entry name" value="Ribosomal_bL12"/>
</dbReference>
<dbReference type="SUPFAM" id="SSF54736">
    <property type="entry name" value="ClpS-like"/>
    <property type="match status" value="1"/>
</dbReference>
<gene>
    <name evidence="7" type="ORF">S06H3_32533</name>
</gene>
<feature type="transmembrane region" description="Helical" evidence="4">
    <location>
        <begin position="144"/>
        <end position="161"/>
    </location>
</feature>
<reference evidence="7" key="1">
    <citation type="journal article" date="2014" name="Front. Microbiol.">
        <title>High frequency of phylogenetically diverse reductive dehalogenase-homologous genes in deep subseafloor sedimentary metagenomes.</title>
        <authorList>
            <person name="Kawai M."/>
            <person name="Futagami T."/>
            <person name="Toyoda A."/>
            <person name="Takaki Y."/>
            <person name="Nishi S."/>
            <person name="Hori S."/>
            <person name="Arai W."/>
            <person name="Tsubouchi T."/>
            <person name="Morono Y."/>
            <person name="Uchiyama I."/>
            <person name="Ito T."/>
            <person name="Fujiyama A."/>
            <person name="Inagaki F."/>
            <person name="Takami H."/>
        </authorList>
    </citation>
    <scope>NUCLEOTIDE SEQUENCE</scope>
    <source>
        <strain evidence="7">Expedition CK06-06</strain>
    </source>
</reference>
<feature type="domain" description="Large ribosomal subunit protein bL12 C-terminal" evidence="5">
    <location>
        <begin position="73"/>
        <end position="128"/>
    </location>
</feature>
<evidence type="ECO:0000256" key="1">
    <source>
        <dbReference type="ARBA" id="ARBA00007197"/>
    </source>
</evidence>
<keyword evidence="2" id="KW-0689">Ribosomal protein</keyword>
<dbReference type="GO" id="GO:0003735">
    <property type="term" value="F:structural constituent of ribosome"/>
    <property type="evidence" value="ECO:0007669"/>
    <property type="project" value="InterPro"/>
</dbReference>
<evidence type="ECO:0000259" key="6">
    <source>
        <dbReference type="Pfam" id="PF16320"/>
    </source>
</evidence>
<evidence type="ECO:0000256" key="2">
    <source>
        <dbReference type="ARBA" id="ARBA00022980"/>
    </source>
</evidence>
<dbReference type="InterPro" id="IPR008932">
    <property type="entry name" value="Ribosomal_bL12_oligo"/>
</dbReference>
<dbReference type="InterPro" id="IPR036235">
    <property type="entry name" value="Ribosomal_bL12_oligo_N_sf"/>
</dbReference>
<keyword evidence="4" id="KW-1133">Transmembrane helix</keyword>
<evidence type="ECO:0008006" key="8">
    <source>
        <dbReference type="Google" id="ProtNLM"/>
    </source>
</evidence>
<dbReference type="Pfam" id="PF16320">
    <property type="entry name" value="Ribosomal_L12_N"/>
    <property type="match status" value="1"/>
</dbReference>
<dbReference type="PANTHER" id="PTHR45987:SF4">
    <property type="entry name" value="LARGE RIBOSOMAL SUBUNIT PROTEIN BL12M"/>
    <property type="match status" value="1"/>
</dbReference>
<dbReference type="GO" id="GO:0005737">
    <property type="term" value="C:cytoplasm"/>
    <property type="evidence" value="ECO:0007669"/>
    <property type="project" value="UniProtKB-ARBA"/>
</dbReference>
<dbReference type="AlphaFoldDB" id="X1MEE0"/>
<evidence type="ECO:0000256" key="3">
    <source>
        <dbReference type="ARBA" id="ARBA00023274"/>
    </source>
</evidence>
<dbReference type="SUPFAM" id="SSF48300">
    <property type="entry name" value="Ribosomal protein L7/12, oligomerisation (N-terminal) domain"/>
    <property type="match status" value="1"/>
</dbReference>
<dbReference type="GO" id="GO:0006412">
    <property type="term" value="P:translation"/>
    <property type="evidence" value="ECO:0007669"/>
    <property type="project" value="InterPro"/>
</dbReference>
<keyword evidence="4" id="KW-0812">Transmembrane</keyword>